<protein>
    <submittedName>
        <fullName evidence="1">Uncharacterized protein</fullName>
    </submittedName>
</protein>
<reference evidence="1 2" key="1">
    <citation type="journal article" date="2019" name="Environ. Microbiol.">
        <title>Species interactions and distinct microbial communities in high Arctic permafrost affected cryosols are associated with the CH4 and CO2 gas fluxes.</title>
        <authorList>
            <person name="Altshuler I."/>
            <person name="Hamel J."/>
            <person name="Turney S."/>
            <person name="Magnuson E."/>
            <person name="Levesque R."/>
            <person name="Greer C."/>
            <person name="Whyte L.G."/>
        </authorList>
    </citation>
    <scope>NUCLEOTIDE SEQUENCE [LARGE SCALE GENOMIC DNA]</scope>
    <source>
        <strain evidence="1 2">E4</strain>
    </source>
</reference>
<proteinExistence type="predicted"/>
<dbReference type="AlphaFoldDB" id="A0A502GPG0"/>
<evidence type="ECO:0000313" key="2">
    <source>
        <dbReference type="Proteomes" id="UP000317663"/>
    </source>
</evidence>
<gene>
    <name evidence="1" type="ORF">EAH77_07505</name>
</gene>
<name>A0A502GPG0_9GAMM</name>
<evidence type="ECO:0000313" key="1">
    <source>
        <dbReference type="EMBL" id="TPG63402.1"/>
    </source>
</evidence>
<dbReference type="Proteomes" id="UP000317663">
    <property type="component" value="Unassembled WGS sequence"/>
</dbReference>
<sequence length="84" mass="9472">MATQGFDFEFKSRFGRQAQGLQFGWQPKVLTLNLNRNLKAGLGGSPRSSVWVATQGFDFEFKSRFGRQAHNLEAARKPPPFITP</sequence>
<accession>A0A502GPG0</accession>
<comment type="caution">
    <text evidence="1">The sequence shown here is derived from an EMBL/GenBank/DDBJ whole genome shotgun (WGS) entry which is preliminary data.</text>
</comment>
<organism evidence="1 2">
    <name type="scientific">Ewingella americana</name>
    <dbReference type="NCBI Taxonomy" id="41202"/>
    <lineage>
        <taxon>Bacteria</taxon>
        <taxon>Pseudomonadati</taxon>
        <taxon>Pseudomonadota</taxon>
        <taxon>Gammaproteobacteria</taxon>
        <taxon>Enterobacterales</taxon>
        <taxon>Yersiniaceae</taxon>
        <taxon>Ewingella</taxon>
    </lineage>
</organism>
<dbReference type="EMBL" id="RCZD01000003">
    <property type="protein sequence ID" value="TPG63402.1"/>
    <property type="molecule type" value="Genomic_DNA"/>
</dbReference>
<keyword evidence="2" id="KW-1185">Reference proteome</keyword>